<keyword evidence="2" id="KW-1185">Reference proteome</keyword>
<dbReference type="Proteomes" id="UP000031518">
    <property type="component" value="Unassembled WGS sequence"/>
</dbReference>
<accession>A0A0B6WZ95</accession>
<dbReference type="RefSeq" id="WP_041976885.1">
    <property type="nucleotide sequence ID" value="NZ_CBXV010000007.1"/>
</dbReference>
<proteinExistence type="predicted"/>
<dbReference type="AlphaFoldDB" id="A0A0B6WZ95"/>
<evidence type="ECO:0000313" key="2">
    <source>
        <dbReference type="Proteomes" id="UP000031518"/>
    </source>
</evidence>
<reference evidence="1 2" key="2">
    <citation type="submission" date="2015-01" db="EMBL/GenBank/DDBJ databases">
        <title>Complete genome sequence of Pyrinomonas methylaliphatogenes type strain K22T.</title>
        <authorList>
            <person name="Lee K.C.Y."/>
            <person name="Power J.F."/>
            <person name="Dunfield P.F."/>
            <person name="Morgan X.C."/>
            <person name="Huttenhower C."/>
            <person name="Stott M.B."/>
        </authorList>
    </citation>
    <scope>NUCLEOTIDE SEQUENCE [LARGE SCALE GENOMIC DNA]</scope>
    <source>
        <strain evidence="1 2">K22</strain>
    </source>
</reference>
<dbReference type="STRING" id="454194.PYK22_02056"/>
<protein>
    <submittedName>
        <fullName evidence="1">Uncharacterized protein</fullName>
    </submittedName>
</protein>
<organism evidence="1 2">
    <name type="scientific">Pyrinomonas methylaliphatogenes</name>
    <dbReference type="NCBI Taxonomy" id="454194"/>
    <lineage>
        <taxon>Bacteria</taxon>
        <taxon>Pseudomonadati</taxon>
        <taxon>Acidobacteriota</taxon>
        <taxon>Blastocatellia</taxon>
        <taxon>Blastocatellales</taxon>
        <taxon>Pyrinomonadaceae</taxon>
        <taxon>Pyrinomonas</taxon>
    </lineage>
</organism>
<name>A0A0B6WZ95_9BACT</name>
<sequence length="59" mass="6641">MTNVLDDLVAQHNCSWQATVFEGMEAEVEKQIVNDELGEKIEMLLSLGCMSEKEETPLL</sequence>
<gene>
    <name evidence="1" type="ORF">PYK22_02056</name>
</gene>
<evidence type="ECO:0000313" key="1">
    <source>
        <dbReference type="EMBL" id="CDM66047.1"/>
    </source>
</evidence>
<dbReference type="EMBL" id="CBXV010000007">
    <property type="protein sequence ID" value="CDM66047.1"/>
    <property type="molecule type" value="Genomic_DNA"/>
</dbReference>
<reference evidence="1 2" key="1">
    <citation type="submission" date="2013-12" db="EMBL/GenBank/DDBJ databases">
        <authorList>
            <person name="Stott M."/>
        </authorList>
    </citation>
    <scope>NUCLEOTIDE SEQUENCE [LARGE SCALE GENOMIC DNA]</scope>
    <source>
        <strain evidence="1 2">K22</strain>
    </source>
</reference>